<accession>A0ACC6RW01</accession>
<proteinExistence type="predicted"/>
<evidence type="ECO:0000313" key="2">
    <source>
        <dbReference type="Proteomes" id="UP001392318"/>
    </source>
</evidence>
<comment type="caution">
    <text evidence="1">The sequence shown here is derived from an EMBL/GenBank/DDBJ whole genome shotgun (WGS) entry which is preliminary data.</text>
</comment>
<name>A0ACC6RW01_9BURK</name>
<reference evidence="1" key="1">
    <citation type="submission" date="2024-01" db="EMBL/GenBank/DDBJ databases">
        <title>The diversity of rhizobia nodulating Mimosa spp. in eleven states of Brazil covering several biomes is determined by host plant, location, and edaphic factors.</title>
        <authorList>
            <person name="Rouws L."/>
            <person name="Barauna A."/>
            <person name="Beukes C."/>
            <person name="De Faria S.M."/>
            <person name="Gross E."/>
            <person name="Dos Reis Junior F.B."/>
            <person name="Simon M."/>
            <person name="Maluk M."/>
            <person name="Odee D.W."/>
            <person name="Kenicer G."/>
            <person name="Young J.P.W."/>
            <person name="Reis V.M."/>
            <person name="Zilli J."/>
            <person name="James E.K."/>
        </authorList>
    </citation>
    <scope>NUCLEOTIDE SEQUENCE</scope>
    <source>
        <strain evidence="1">JPY452</strain>
    </source>
</reference>
<protein>
    <submittedName>
        <fullName evidence="1">Uncharacterized protein</fullName>
    </submittedName>
</protein>
<dbReference type="Proteomes" id="UP001392318">
    <property type="component" value="Unassembled WGS sequence"/>
</dbReference>
<organism evidence="1 2">
    <name type="scientific">Paraburkholderia unamae</name>
    <dbReference type="NCBI Taxonomy" id="219649"/>
    <lineage>
        <taxon>Bacteria</taxon>
        <taxon>Pseudomonadati</taxon>
        <taxon>Pseudomonadota</taxon>
        <taxon>Betaproteobacteria</taxon>
        <taxon>Burkholderiales</taxon>
        <taxon>Burkholderiaceae</taxon>
        <taxon>Paraburkholderia</taxon>
    </lineage>
</organism>
<evidence type="ECO:0000313" key="1">
    <source>
        <dbReference type="EMBL" id="MEM5405578.1"/>
    </source>
</evidence>
<sequence>MDGNSWNIWDTERFMQTYAALQEQEEVRQEVPPPNSRPGSPAHEFAQPAGVMQGLSDLQLERESRAGEQVGGVRQIFYAKKSADIHNADDKEFVENFKAVQKKGKMGDSTLRNHLSGLAKLSNALTSNQRPGFAGRLADRELDEVAKRLDSGLFKRGTVRAALAAAREYATGGAYEEDRILIDSLDGSEYDSYRRIYAPVIRNFSAWLRLNGLPAINGRIHALDNDIHTYLADPNSRGAQLRRAIAALRGMGLGEQQAQPDAGPSQPADWGGGTSVADQYGQAGFGATSPPSSFFEGIPWPQLQTPGEEVSQPYMGSSQPFWNPPDPWLGGGGAWASPADQYGQAGFGATSPPSSFFEGISWPHYQTPGEEVSQPYMESSQPFWNPPPPSYPDISGSVGDDWQHGSQRASNVLVGVLENNNLMPTPYVPQTYMYIHGQRYMATWSDGEVWLIPRVNVG</sequence>
<dbReference type="EMBL" id="JAYMRU010000044">
    <property type="protein sequence ID" value="MEM5405578.1"/>
    <property type="molecule type" value="Genomic_DNA"/>
</dbReference>
<gene>
    <name evidence="1" type="ORF">VSR83_37190</name>
</gene>
<keyword evidence="2" id="KW-1185">Reference proteome</keyword>